<name>A0A2I0UVB6_9BACI</name>
<dbReference type="RefSeq" id="WP_101967007.1">
    <property type="nucleotide sequence ID" value="NZ_PDFK01000010.1"/>
</dbReference>
<feature type="transmembrane region" description="Helical" evidence="1">
    <location>
        <begin position="12"/>
        <end position="31"/>
    </location>
</feature>
<proteinExistence type="predicted"/>
<accession>A0A2I0UVB6</accession>
<evidence type="ECO:0000313" key="3">
    <source>
        <dbReference type="Proteomes" id="UP000234956"/>
    </source>
</evidence>
<dbReference type="Proteomes" id="UP000234956">
    <property type="component" value="Unassembled WGS sequence"/>
</dbReference>
<gene>
    <name evidence="2" type="ORF">CRI88_20485</name>
</gene>
<protein>
    <submittedName>
        <fullName evidence="2">Uncharacterized protein</fullName>
    </submittedName>
</protein>
<keyword evidence="1" id="KW-0812">Transmembrane</keyword>
<evidence type="ECO:0000256" key="1">
    <source>
        <dbReference type="SAM" id="Phobius"/>
    </source>
</evidence>
<keyword evidence="1" id="KW-0472">Membrane</keyword>
<evidence type="ECO:0000313" key="2">
    <source>
        <dbReference type="EMBL" id="PKU49966.1"/>
    </source>
</evidence>
<comment type="caution">
    <text evidence="2">The sequence shown here is derived from an EMBL/GenBank/DDBJ whole genome shotgun (WGS) entry which is preliminary data.</text>
</comment>
<reference evidence="2 3" key="1">
    <citation type="submission" date="2017-10" db="EMBL/GenBank/DDBJ databases">
        <title>Draft genome of Lysinibacillus fusiformis strain Juneja, a laboratory-derived pathogen of Drosophila melanogaster.</title>
        <authorList>
            <person name="Smith B.R."/>
            <person name="Unckless R.L."/>
        </authorList>
    </citation>
    <scope>NUCLEOTIDE SEQUENCE [LARGE SCALE GENOMIC DNA]</scope>
    <source>
        <strain evidence="2 3">Juneja</strain>
    </source>
</reference>
<organism evidence="2 3">
    <name type="scientific">Lysinibacillus fusiformis</name>
    <dbReference type="NCBI Taxonomy" id="28031"/>
    <lineage>
        <taxon>Bacteria</taxon>
        <taxon>Bacillati</taxon>
        <taxon>Bacillota</taxon>
        <taxon>Bacilli</taxon>
        <taxon>Bacillales</taxon>
        <taxon>Bacillaceae</taxon>
        <taxon>Lysinibacillus</taxon>
    </lineage>
</organism>
<dbReference type="AlphaFoldDB" id="A0A2I0UVB6"/>
<keyword evidence="1" id="KW-1133">Transmembrane helix</keyword>
<dbReference type="EMBL" id="PDFK01000010">
    <property type="protein sequence ID" value="PKU49966.1"/>
    <property type="molecule type" value="Genomic_DNA"/>
</dbReference>
<sequence length="192" mass="22232">MENWRKLKKWQKWTVGIIAFILIGNLLGLIMPKSNNEELKQDETVKTERIRPVQAQDTVEKAQKEIESIKYENLSPITEAKALELFDLDSETKQYPKGLFEFKDGTQETASFYSFLGGENFSEAIAIFLDGKLARVKVWVENESKVYDALAEWGVSSNVEYSRLNNFVQVYEYAVDDRFSTNNIARLPNEWD</sequence>